<dbReference type="EMBL" id="VSRR010083412">
    <property type="protein sequence ID" value="MPC90149.1"/>
    <property type="molecule type" value="Genomic_DNA"/>
</dbReference>
<organism evidence="1 2">
    <name type="scientific">Portunus trituberculatus</name>
    <name type="common">Swimming crab</name>
    <name type="synonym">Neptunus trituberculatus</name>
    <dbReference type="NCBI Taxonomy" id="210409"/>
    <lineage>
        <taxon>Eukaryota</taxon>
        <taxon>Metazoa</taxon>
        <taxon>Ecdysozoa</taxon>
        <taxon>Arthropoda</taxon>
        <taxon>Crustacea</taxon>
        <taxon>Multicrustacea</taxon>
        <taxon>Malacostraca</taxon>
        <taxon>Eumalacostraca</taxon>
        <taxon>Eucarida</taxon>
        <taxon>Decapoda</taxon>
        <taxon>Pleocyemata</taxon>
        <taxon>Brachyura</taxon>
        <taxon>Eubrachyura</taxon>
        <taxon>Portunoidea</taxon>
        <taxon>Portunidae</taxon>
        <taxon>Portuninae</taxon>
        <taxon>Portunus</taxon>
    </lineage>
</organism>
<comment type="caution">
    <text evidence="1">The sequence shown here is derived from an EMBL/GenBank/DDBJ whole genome shotgun (WGS) entry which is preliminary data.</text>
</comment>
<sequence>MPLTCRRLIAPPVTWAGWGGAGRGRARLGGMEWDGRVSFRNISMPFLLYIQKGVRVPRLTSSQVSAGVLKLSLVFFLLFEINRGL</sequence>
<evidence type="ECO:0000313" key="1">
    <source>
        <dbReference type="EMBL" id="MPC90149.1"/>
    </source>
</evidence>
<accession>A0A5B7J5X5</accession>
<reference evidence="1 2" key="1">
    <citation type="submission" date="2019-05" db="EMBL/GenBank/DDBJ databases">
        <title>Another draft genome of Portunus trituberculatus and its Hox gene families provides insights of decapod evolution.</title>
        <authorList>
            <person name="Jeong J.-H."/>
            <person name="Song I."/>
            <person name="Kim S."/>
            <person name="Choi T."/>
            <person name="Kim D."/>
            <person name="Ryu S."/>
            <person name="Kim W."/>
        </authorList>
    </citation>
    <scope>NUCLEOTIDE SEQUENCE [LARGE SCALE GENOMIC DNA]</scope>
    <source>
        <tissue evidence="1">Muscle</tissue>
    </source>
</reference>
<dbReference type="Proteomes" id="UP000324222">
    <property type="component" value="Unassembled WGS sequence"/>
</dbReference>
<protein>
    <submittedName>
        <fullName evidence="1">Uncharacterized protein</fullName>
    </submittedName>
</protein>
<keyword evidence="2" id="KW-1185">Reference proteome</keyword>
<dbReference type="AlphaFoldDB" id="A0A5B7J5X5"/>
<evidence type="ECO:0000313" key="2">
    <source>
        <dbReference type="Proteomes" id="UP000324222"/>
    </source>
</evidence>
<gene>
    <name evidence="1" type="ORF">E2C01_085123</name>
</gene>
<proteinExistence type="predicted"/>
<name>A0A5B7J5X5_PORTR</name>